<comment type="cofactor">
    <cofactor evidence="1 4">
        <name>heme</name>
        <dbReference type="ChEBI" id="CHEBI:30413"/>
    </cofactor>
</comment>
<keyword evidence="2 4" id="KW-0479">Metal-binding</keyword>
<comment type="caution">
    <text evidence="6">The sequence shown here is derived from an EMBL/GenBank/DDBJ whole genome shotgun (WGS) entry which is preliminary data.</text>
</comment>
<accession>A0A9P4NJW6</accession>
<dbReference type="PANTHER" id="PTHR24305:SF190">
    <property type="entry name" value="P450, PUTATIVE (EUROFUNG)-RELATED"/>
    <property type="match status" value="1"/>
</dbReference>
<dbReference type="PRINTS" id="PR00385">
    <property type="entry name" value="P450"/>
</dbReference>
<evidence type="ECO:0000256" key="3">
    <source>
        <dbReference type="ARBA" id="ARBA00023004"/>
    </source>
</evidence>
<dbReference type="InterPro" id="IPR002401">
    <property type="entry name" value="Cyt_P450_E_grp-I"/>
</dbReference>
<dbReference type="InterPro" id="IPR001128">
    <property type="entry name" value="Cyt_P450"/>
</dbReference>
<dbReference type="PANTHER" id="PTHR24305">
    <property type="entry name" value="CYTOCHROME P450"/>
    <property type="match status" value="1"/>
</dbReference>
<keyword evidence="4 5" id="KW-0349">Heme</keyword>
<dbReference type="Proteomes" id="UP000800235">
    <property type="component" value="Unassembled WGS sequence"/>
</dbReference>
<keyword evidence="5" id="KW-0503">Monooxygenase</keyword>
<name>A0A9P4NJW6_9PEZI</name>
<dbReference type="InterPro" id="IPR036396">
    <property type="entry name" value="Cyt_P450_sf"/>
</dbReference>
<evidence type="ECO:0000256" key="1">
    <source>
        <dbReference type="ARBA" id="ARBA00001971"/>
    </source>
</evidence>
<evidence type="ECO:0000256" key="4">
    <source>
        <dbReference type="PIRSR" id="PIRSR602401-1"/>
    </source>
</evidence>
<evidence type="ECO:0000313" key="7">
    <source>
        <dbReference type="Proteomes" id="UP000800235"/>
    </source>
</evidence>
<dbReference type="SUPFAM" id="SSF48264">
    <property type="entry name" value="Cytochrome P450"/>
    <property type="match status" value="1"/>
</dbReference>
<dbReference type="Pfam" id="PF00067">
    <property type="entry name" value="p450"/>
    <property type="match status" value="1"/>
</dbReference>
<dbReference type="PRINTS" id="PR00463">
    <property type="entry name" value="EP450I"/>
</dbReference>
<dbReference type="GO" id="GO:0004497">
    <property type="term" value="F:monooxygenase activity"/>
    <property type="evidence" value="ECO:0007669"/>
    <property type="project" value="UniProtKB-KW"/>
</dbReference>
<sequence length="320" mass="35936">MHEQLIELHRRYGPVVRVAPNCYSFNEPEDSKVIYNTTASKTFPKTNFYHTSGDPNRPNVFSMSSEKDHAARKRNLGTVGLFGEYHPLSVRINTMLGTKHVGKVLDDLAERSLNEVGSNIGAGSDTTGITLGAAFYYLYRNPEILATLRQEIDGGPDPISFEETQQMPFLQAVVKETLRIHPAVGYILRRTVPAGGAHLAGRQFPEGTQVGVSAWALHQNENASSIDRATFRPQRWLEGDETNNSKAAMSFARFQFGGGTRICLGRNISLLELYKVIPLVMRNFDLDIQDDDWSLFCTWFVWPDYSVRIRPRAMFEAGST</sequence>
<dbReference type="GO" id="GO:0005506">
    <property type="term" value="F:iron ion binding"/>
    <property type="evidence" value="ECO:0007669"/>
    <property type="project" value="InterPro"/>
</dbReference>
<dbReference type="Gene3D" id="1.10.630.10">
    <property type="entry name" value="Cytochrome P450"/>
    <property type="match status" value="2"/>
</dbReference>
<dbReference type="InterPro" id="IPR017972">
    <property type="entry name" value="Cyt_P450_CS"/>
</dbReference>
<evidence type="ECO:0000256" key="5">
    <source>
        <dbReference type="RuleBase" id="RU000461"/>
    </source>
</evidence>
<keyword evidence="7" id="KW-1185">Reference proteome</keyword>
<organism evidence="6 7">
    <name type="scientific">Tothia fuscella</name>
    <dbReference type="NCBI Taxonomy" id="1048955"/>
    <lineage>
        <taxon>Eukaryota</taxon>
        <taxon>Fungi</taxon>
        <taxon>Dikarya</taxon>
        <taxon>Ascomycota</taxon>
        <taxon>Pezizomycotina</taxon>
        <taxon>Dothideomycetes</taxon>
        <taxon>Pleosporomycetidae</taxon>
        <taxon>Venturiales</taxon>
        <taxon>Cylindrosympodiaceae</taxon>
        <taxon>Tothia</taxon>
    </lineage>
</organism>
<dbReference type="InterPro" id="IPR050121">
    <property type="entry name" value="Cytochrome_P450_monoxygenase"/>
</dbReference>
<comment type="similarity">
    <text evidence="5">Belongs to the cytochrome P450 family.</text>
</comment>
<keyword evidence="5" id="KW-0560">Oxidoreductase</keyword>
<protein>
    <submittedName>
        <fullName evidence="6">Cytochrome P450</fullName>
    </submittedName>
</protein>
<reference evidence="6" key="1">
    <citation type="journal article" date="2020" name="Stud. Mycol.">
        <title>101 Dothideomycetes genomes: a test case for predicting lifestyles and emergence of pathogens.</title>
        <authorList>
            <person name="Haridas S."/>
            <person name="Albert R."/>
            <person name="Binder M."/>
            <person name="Bloem J."/>
            <person name="Labutti K."/>
            <person name="Salamov A."/>
            <person name="Andreopoulos B."/>
            <person name="Baker S."/>
            <person name="Barry K."/>
            <person name="Bills G."/>
            <person name="Bluhm B."/>
            <person name="Cannon C."/>
            <person name="Castanera R."/>
            <person name="Culley D."/>
            <person name="Daum C."/>
            <person name="Ezra D."/>
            <person name="Gonzalez J."/>
            <person name="Henrissat B."/>
            <person name="Kuo A."/>
            <person name="Liang C."/>
            <person name="Lipzen A."/>
            <person name="Lutzoni F."/>
            <person name="Magnuson J."/>
            <person name="Mondo S."/>
            <person name="Nolan M."/>
            <person name="Ohm R."/>
            <person name="Pangilinan J."/>
            <person name="Park H.-J."/>
            <person name="Ramirez L."/>
            <person name="Alfaro M."/>
            <person name="Sun H."/>
            <person name="Tritt A."/>
            <person name="Yoshinaga Y."/>
            <person name="Zwiers L.-H."/>
            <person name="Turgeon B."/>
            <person name="Goodwin S."/>
            <person name="Spatafora J."/>
            <person name="Crous P."/>
            <person name="Grigoriev I."/>
        </authorList>
    </citation>
    <scope>NUCLEOTIDE SEQUENCE</scope>
    <source>
        <strain evidence="6">CBS 130266</strain>
    </source>
</reference>
<keyword evidence="3 4" id="KW-0408">Iron</keyword>
<dbReference type="PROSITE" id="PS00086">
    <property type="entry name" value="CYTOCHROME_P450"/>
    <property type="match status" value="1"/>
</dbReference>
<dbReference type="OrthoDB" id="3934656at2759"/>
<dbReference type="GO" id="GO:0020037">
    <property type="term" value="F:heme binding"/>
    <property type="evidence" value="ECO:0007669"/>
    <property type="project" value="InterPro"/>
</dbReference>
<evidence type="ECO:0000313" key="6">
    <source>
        <dbReference type="EMBL" id="KAF2424443.1"/>
    </source>
</evidence>
<feature type="binding site" description="axial binding residue" evidence="4">
    <location>
        <position position="263"/>
    </location>
    <ligand>
        <name>heme</name>
        <dbReference type="ChEBI" id="CHEBI:30413"/>
    </ligand>
    <ligandPart>
        <name>Fe</name>
        <dbReference type="ChEBI" id="CHEBI:18248"/>
    </ligandPart>
</feature>
<dbReference type="AlphaFoldDB" id="A0A9P4NJW6"/>
<proteinExistence type="inferred from homology"/>
<evidence type="ECO:0000256" key="2">
    <source>
        <dbReference type="ARBA" id="ARBA00022723"/>
    </source>
</evidence>
<gene>
    <name evidence="6" type="ORF">EJ08DRAFT_681960</name>
</gene>
<dbReference type="GO" id="GO:0016705">
    <property type="term" value="F:oxidoreductase activity, acting on paired donors, with incorporation or reduction of molecular oxygen"/>
    <property type="evidence" value="ECO:0007669"/>
    <property type="project" value="InterPro"/>
</dbReference>
<dbReference type="EMBL" id="MU007075">
    <property type="protein sequence ID" value="KAF2424443.1"/>
    <property type="molecule type" value="Genomic_DNA"/>
</dbReference>